<evidence type="ECO:0000313" key="2">
    <source>
        <dbReference type="Proteomes" id="UP001156903"/>
    </source>
</evidence>
<keyword evidence="2" id="KW-1185">Reference proteome</keyword>
<evidence type="ECO:0008006" key="3">
    <source>
        <dbReference type="Google" id="ProtNLM"/>
    </source>
</evidence>
<evidence type="ECO:0000313" key="1">
    <source>
        <dbReference type="EMBL" id="GLS15168.1"/>
    </source>
</evidence>
<name>A0ABQ6C4B4_9BURK</name>
<dbReference type="Proteomes" id="UP001156903">
    <property type="component" value="Unassembled WGS sequence"/>
</dbReference>
<dbReference type="EMBL" id="BSPB01000021">
    <property type="protein sequence ID" value="GLS15168.1"/>
    <property type="molecule type" value="Genomic_DNA"/>
</dbReference>
<sequence>MRAGPIPSRPLSATGFPFPTFQDIAMYVILTSKPGQFRSEPSEGLVPVEAYDYVFYGRVKARFLVAELLQPTRIRVIDETEPVTINSVPTKFLERFEDLDSARRELRHLCAFGSMKAELAPIDPARFAERVVA</sequence>
<organism evidence="1 2">
    <name type="scientific">Hydrogenophaga electricum</name>
    <dbReference type="NCBI Taxonomy" id="1230953"/>
    <lineage>
        <taxon>Bacteria</taxon>
        <taxon>Pseudomonadati</taxon>
        <taxon>Pseudomonadota</taxon>
        <taxon>Betaproteobacteria</taxon>
        <taxon>Burkholderiales</taxon>
        <taxon>Comamonadaceae</taxon>
        <taxon>Hydrogenophaga</taxon>
    </lineage>
</organism>
<reference evidence="2" key="1">
    <citation type="journal article" date="2019" name="Int. J. Syst. Evol. Microbiol.">
        <title>The Global Catalogue of Microorganisms (GCM) 10K type strain sequencing project: providing services to taxonomists for standard genome sequencing and annotation.</title>
        <authorList>
            <consortium name="The Broad Institute Genomics Platform"/>
            <consortium name="The Broad Institute Genome Sequencing Center for Infectious Disease"/>
            <person name="Wu L."/>
            <person name="Ma J."/>
        </authorList>
    </citation>
    <scope>NUCLEOTIDE SEQUENCE [LARGE SCALE GENOMIC DNA]</scope>
    <source>
        <strain evidence="2">NBRC 109341</strain>
    </source>
</reference>
<accession>A0ABQ6C4B4</accession>
<gene>
    <name evidence="1" type="ORF">GCM10007935_26010</name>
</gene>
<protein>
    <recommendedName>
        <fullName evidence="3">Ferredoxin</fullName>
    </recommendedName>
</protein>
<proteinExistence type="predicted"/>
<comment type="caution">
    <text evidence="1">The sequence shown here is derived from an EMBL/GenBank/DDBJ whole genome shotgun (WGS) entry which is preliminary data.</text>
</comment>